<dbReference type="STRING" id="75913.A0A0K0F478"/>
<dbReference type="Proteomes" id="UP000035680">
    <property type="component" value="Unassembled WGS sequence"/>
</dbReference>
<dbReference type="SUPFAM" id="SSF53474">
    <property type="entry name" value="alpha/beta-Hydrolases"/>
    <property type="match status" value="1"/>
</dbReference>
<keyword evidence="2" id="KW-1185">Reference proteome</keyword>
<dbReference type="Pfam" id="PF02450">
    <property type="entry name" value="LCAT"/>
    <property type="match status" value="2"/>
</dbReference>
<dbReference type="PANTHER" id="PTHR11440">
    <property type="entry name" value="LECITHIN-CHOLESTEROL ACYLTRANSFERASE-RELATED"/>
    <property type="match status" value="1"/>
</dbReference>
<evidence type="ECO:0000256" key="1">
    <source>
        <dbReference type="SAM" id="SignalP"/>
    </source>
</evidence>
<feature type="signal peptide" evidence="1">
    <location>
        <begin position="1"/>
        <end position="20"/>
    </location>
</feature>
<dbReference type="WBParaSite" id="SVE_0361400.1">
    <property type="protein sequence ID" value="SVE_0361400.1"/>
    <property type="gene ID" value="SVE_0361400"/>
</dbReference>
<evidence type="ECO:0000313" key="3">
    <source>
        <dbReference type="WBParaSite" id="SVE_0361400.1"/>
    </source>
</evidence>
<name>A0A0K0F478_STRVS</name>
<dbReference type="InterPro" id="IPR003386">
    <property type="entry name" value="LACT/PDAT_acylTrfase"/>
</dbReference>
<proteinExistence type="predicted"/>
<sequence>MKRNLYILICLLLSTYCCKGLIIDKQFGDIINRTISKYQRKYDDPVKPGYPVILVPGFGGSRFQAKLNNKPSVVHYFCDKTTKYYYDIWLDLKQFAIGSIDCFVDNMRLVCNNITRKCENSPGVDIITGEFGYDTDIVEWLDTNHLSQTNYFASIADTLVSWGYERGGSLRAAPFDWRLKPTEMDDFYLSLKKTIMRTSWNNNDNKVILLGHSLGNVHINYFLRNFVDEEFRKRYIKSHIALAAPWAGSMQIVKLLVSGYNMEFYRIFLEPSKLRPMQRTWGSSYLLYPREPAWKKDEIFASSPKNNYSLNNVEEFFKDLDFPEGYGQYLESLKNTEKLMDVPDVETHCINGVGIQTPEIYQWSKGYYPDYPPDKNIYGDGDGTVNKKSLDICKMWSEKSSNITVNEINNTNHVDILYHAQTKELIKQFLYKDFK</sequence>
<dbReference type="GO" id="GO:0008374">
    <property type="term" value="F:O-acyltransferase activity"/>
    <property type="evidence" value="ECO:0007669"/>
    <property type="project" value="InterPro"/>
</dbReference>
<protein>
    <submittedName>
        <fullName evidence="3">1-O-acylceramide synthase</fullName>
    </submittedName>
</protein>
<dbReference type="InterPro" id="IPR029058">
    <property type="entry name" value="AB_hydrolase_fold"/>
</dbReference>
<evidence type="ECO:0000313" key="2">
    <source>
        <dbReference type="Proteomes" id="UP000035680"/>
    </source>
</evidence>
<organism evidence="2 3">
    <name type="scientific">Strongyloides venezuelensis</name>
    <name type="common">Threadworm</name>
    <dbReference type="NCBI Taxonomy" id="75913"/>
    <lineage>
        <taxon>Eukaryota</taxon>
        <taxon>Metazoa</taxon>
        <taxon>Ecdysozoa</taxon>
        <taxon>Nematoda</taxon>
        <taxon>Chromadorea</taxon>
        <taxon>Rhabditida</taxon>
        <taxon>Tylenchina</taxon>
        <taxon>Panagrolaimomorpha</taxon>
        <taxon>Strongyloidoidea</taxon>
        <taxon>Strongyloididae</taxon>
        <taxon>Strongyloides</taxon>
    </lineage>
</organism>
<reference evidence="2" key="1">
    <citation type="submission" date="2014-07" db="EMBL/GenBank/DDBJ databases">
        <authorList>
            <person name="Martin A.A"/>
            <person name="De Silva N."/>
        </authorList>
    </citation>
    <scope>NUCLEOTIDE SEQUENCE</scope>
</reference>
<accession>A0A0K0F478</accession>
<dbReference type="Gene3D" id="3.40.50.1820">
    <property type="entry name" value="alpha/beta hydrolase"/>
    <property type="match status" value="2"/>
</dbReference>
<keyword evidence="1" id="KW-0732">Signal</keyword>
<feature type="chain" id="PRO_5005329391" evidence="1">
    <location>
        <begin position="21"/>
        <end position="435"/>
    </location>
</feature>
<dbReference type="GO" id="GO:0006629">
    <property type="term" value="P:lipid metabolic process"/>
    <property type="evidence" value="ECO:0007669"/>
    <property type="project" value="InterPro"/>
</dbReference>
<reference evidence="3" key="2">
    <citation type="submission" date="2015-08" db="UniProtKB">
        <authorList>
            <consortium name="WormBaseParasite"/>
        </authorList>
    </citation>
    <scope>IDENTIFICATION</scope>
</reference>
<dbReference type="AlphaFoldDB" id="A0A0K0F478"/>